<dbReference type="EMBL" id="KZ503020">
    <property type="protein sequence ID" value="PKU69631.1"/>
    <property type="molecule type" value="Genomic_DNA"/>
</dbReference>
<feature type="transmembrane region" description="Helical" evidence="6">
    <location>
        <begin position="118"/>
        <end position="139"/>
    </location>
</feature>
<gene>
    <name evidence="8" type="ORF">MA16_Dca012966</name>
</gene>
<dbReference type="OrthoDB" id="433124at2759"/>
<reference evidence="8 9" key="1">
    <citation type="journal article" date="2016" name="Sci. Rep.">
        <title>The Dendrobium catenatum Lindl. genome sequence provides insights into polysaccharide synthase, floral development and adaptive evolution.</title>
        <authorList>
            <person name="Zhang G.Q."/>
            <person name="Xu Q."/>
            <person name="Bian C."/>
            <person name="Tsai W.C."/>
            <person name="Yeh C.M."/>
            <person name="Liu K.W."/>
            <person name="Yoshida K."/>
            <person name="Zhang L.S."/>
            <person name="Chang S.B."/>
            <person name="Chen F."/>
            <person name="Shi Y."/>
            <person name="Su Y.Y."/>
            <person name="Zhang Y.Q."/>
            <person name="Chen L.J."/>
            <person name="Yin Y."/>
            <person name="Lin M."/>
            <person name="Huang H."/>
            <person name="Deng H."/>
            <person name="Wang Z.W."/>
            <person name="Zhu S.L."/>
            <person name="Zhao X."/>
            <person name="Deng C."/>
            <person name="Niu S.C."/>
            <person name="Huang J."/>
            <person name="Wang M."/>
            <person name="Liu G.H."/>
            <person name="Yang H.J."/>
            <person name="Xiao X.J."/>
            <person name="Hsiao Y.Y."/>
            <person name="Wu W.L."/>
            <person name="Chen Y.Y."/>
            <person name="Mitsuda N."/>
            <person name="Ohme-Takagi M."/>
            <person name="Luo Y.B."/>
            <person name="Van de Peer Y."/>
            <person name="Liu Z.J."/>
        </authorList>
    </citation>
    <scope>NUCLEOTIDE SEQUENCE [LARGE SCALE GENOMIC DNA]</scope>
    <source>
        <tissue evidence="8">The whole plant</tissue>
    </source>
</reference>
<keyword evidence="3 5" id="KW-1133">Transmembrane helix</keyword>
<accession>A0A2I0W1U5</accession>
<evidence type="ECO:0000256" key="3">
    <source>
        <dbReference type="ARBA" id="ARBA00022989"/>
    </source>
</evidence>
<sequence>MNLNFISSTSSFPPLPKGNARICKSVMGFVSGAVDAVIVLFSAVLILAAPLIDGQICLPARFYHPALIDLKRWYVEEFGDYLSKEKPHFFVGLAWIEIVLLWPLSIANVYGILARRPWVATTSLMAGVSIITSMAALMAELLGSGRSSDKLLQIYSPFVAFSVLAILKGLFSGPLQTVTKPSQAPFARKKRA</sequence>
<dbReference type="InterPro" id="IPR051987">
    <property type="entry name" value="Sigma-2_receptor-like"/>
</dbReference>
<evidence type="ECO:0000313" key="9">
    <source>
        <dbReference type="Proteomes" id="UP000233837"/>
    </source>
</evidence>
<dbReference type="GO" id="GO:0005783">
    <property type="term" value="C:endoplasmic reticulum"/>
    <property type="evidence" value="ECO:0007669"/>
    <property type="project" value="TreeGrafter"/>
</dbReference>
<evidence type="ECO:0000259" key="7">
    <source>
        <dbReference type="PROSITE" id="PS51751"/>
    </source>
</evidence>
<dbReference type="PANTHER" id="PTHR31204:SF1">
    <property type="entry name" value="SIGMA INTRACELLULAR RECEPTOR 2"/>
    <property type="match status" value="1"/>
</dbReference>
<feature type="transmembrane region" description="Helical" evidence="6">
    <location>
        <begin position="89"/>
        <end position="111"/>
    </location>
</feature>
<dbReference type="InterPro" id="IPR033118">
    <property type="entry name" value="EXPERA"/>
</dbReference>
<proteinExistence type="predicted"/>
<evidence type="ECO:0000256" key="6">
    <source>
        <dbReference type="SAM" id="Phobius"/>
    </source>
</evidence>
<evidence type="ECO:0000256" key="2">
    <source>
        <dbReference type="ARBA" id="ARBA00022692"/>
    </source>
</evidence>
<keyword evidence="2 5" id="KW-0812">Transmembrane</keyword>
<comment type="subcellular location">
    <subcellularLocation>
        <location evidence="1">Membrane</location>
        <topology evidence="1">Multi-pass membrane protein</topology>
    </subcellularLocation>
</comment>
<protein>
    <recommendedName>
        <fullName evidence="7">EXPERA domain-containing protein</fullName>
    </recommendedName>
</protein>
<reference evidence="8 9" key="2">
    <citation type="journal article" date="2017" name="Nature">
        <title>The Apostasia genome and the evolution of orchids.</title>
        <authorList>
            <person name="Zhang G.Q."/>
            <person name="Liu K.W."/>
            <person name="Li Z."/>
            <person name="Lohaus R."/>
            <person name="Hsiao Y.Y."/>
            <person name="Niu S.C."/>
            <person name="Wang J.Y."/>
            <person name="Lin Y.C."/>
            <person name="Xu Q."/>
            <person name="Chen L.J."/>
            <person name="Yoshida K."/>
            <person name="Fujiwara S."/>
            <person name="Wang Z.W."/>
            <person name="Zhang Y.Q."/>
            <person name="Mitsuda N."/>
            <person name="Wang M."/>
            <person name="Liu G.H."/>
            <person name="Pecoraro L."/>
            <person name="Huang H.X."/>
            <person name="Xiao X.J."/>
            <person name="Lin M."/>
            <person name="Wu X.Y."/>
            <person name="Wu W.L."/>
            <person name="Chen Y.Y."/>
            <person name="Chang S.B."/>
            <person name="Sakamoto S."/>
            <person name="Ohme-Takagi M."/>
            <person name="Yagi M."/>
            <person name="Zeng S.J."/>
            <person name="Shen C.Y."/>
            <person name="Yeh C.M."/>
            <person name="Luo Y.B."/>
            <person name="Tsai W.C."/>
            <person name="Van de Peer Y."/>
            <person name="Liu Z.J."/>
        </authorList>
    </citation>
    <scope>NUCLEOTIDE SEQUENCE [LARGE SCALE GENOMIC DNA]</scope>
    <source>
        <tissue evidence="8">The whole plant</tissue>
    </source>
</reference>
<evidence type="ECO:0000256" key="4">
    <source>
        <dbReference type="ARBA" id="ARBA00023136"/>
    </source>
</evidence>
<dbReference type="GO" id="GO:0016020">
    <property type="term" value="C:membrane"/>
    <property type="evidence" value="ECO:0007669"/>
    <property type="project" value="UniProtKB-SubCell"/>
</dbReference>
<dbReference type="PROSITE" id="PS51751">
    <property type="entry name" value="EXPERA"/>
    <property type="match status" value="1"/>
</dbReference>
<feature type="transmembrane region" description="Helical" evidence="6">
    <location>
        <begin position="26"/>
        <end position="52"/>
    </location>
</feature>
<feature type="domain" description="EXPERA" evidence="7">
    <location>
        <begin position="34"/>
        <end position="166"/>
    </location>
</feature>
<dbReference type="PANTHER" id="PTHR31204">
    <property type="entry name" value="SIGMA INTRACELLULAR RECEPTOR 2"/>
    <property type="match status" value="1"/>
</dbReference>
<evidence type="ECO:0000256" key="5">
    <source>
        <dbReference type="PROSITE-ProRule" id="PRU01087"/>
    </source>
</evidence>
<evidence type="ECO:0000256" key="1">
    <source>
        <dbReference type="ARBA" id="ARBA00004141"/>
    </source>
</evidence>
<keyword evidence="4 5" id="KW-0472">Membrane</keyword>
<organism evidence="8 9">
    <name type="scientific">Dendrobium catenatum</name>
    <dbReference type="NCBI Taxonomy" id="906689"/>
    <lineage>
        <taxon>Eukaryota</taxon>
        <taxon>Viridiplantae</taxon>
        <taxon>Streptophyta</taxon>
        <taxon>Embryophyta</taxon>
        <taxon>Tracheophyta</taxon>
        <taxon>Spermatophyta</taxon>
        <taxon>Magnoliopsida</taxon>
        <taxon>Liliopsida</taxon>
        <taxon>Asparagales</taxon>
        <taxon>Orchidaceae</taxon>
        <taxon>Epidendroideae</taxon>
        <taxon>Malaxideae</taxon>
        <taxon>Dendrobiinae</taxon>
        <taxon>Dendrobium</taxon>
    </lineage>
</organism>
<feature type="transmembrane region" description="Helical" evidence="6">
    <location>
        <begin position="151"/>
        <end position="171"/>
    </location>
</feature>
<evidence type="ECO:0000313" key="8">
    <source>
        <dbReference type="EMBL" id="PKU69631.1"/>
    </source>
</evidence>
<dbReference type="AlphaFoldDB" id="A0A2I0W1U5"/>
<keyword evidence="9" id="KW-1185">Reference proteome</keyword>
<name>A0A2I0W1U5_9ASPA</name>
<dbReference type="Pfam" id="PF05241">
    <property type="entry name" value="EBP"/>
    <property type="match status" value="1"/>
</dbReference>
<dbReference type="Proteomes" id="UP000233837">
    <property type="component" value="Unassembled WGS sequence"/>
</dbReference>